<comment type="caution">
    <text evidence="2">The sequence shown here is derived from an EMBL/GenBank/DDBJ whole genome shotgun (WGS) entry which is preliminary data.</text>
</comment>
<sequence>MDKERGYMPSTPSLYSACRWQLKAIIPLFFTIFCATLSATANAALPDLTLRVKVPKEIQAGPTFEVKVSVANRGKAAARGTSSNASGYMVDLFLTRGKIPQGFARYSQSYFDGVLLKGGRIDRTADLAESNRHGYQTEVSTPTDTPPGNYKICARVDPAGRVRETNKKNNLSCLNIKVIKKIGRQTFAGKDLKMVSKEPPLRAHNGSRGTMADPTKRTVLPDGTLEILLPDDIRQRRAPNGQITTILPDGTHMTSKAIQVPMDELPALPSDLSDWGQKASDALLQIIQNLLTEAEFNAYQQTEINKPFYPRMEWCIRSIDFLTRVK</sequence>
<dbReference type="EMBL" id="LDXT01000094">
    <property type="protein sequence ID" value="KRT53903.1"/>
    <property type="molecule type" value="Genomic_DNA"/>
</dbReference>
<dbReference type="AlphaFoldDB" id="A0A0T5YTF6"/>
<keyword evidence="3" id="KW-1185">Reference proteome</keyword>
<name>A0A0T5YTF6_9GAMM</name>
<dbReference type="Gene3D" id="2.60.40.10">
    <property type="entry name" value="Immunoglobulins"/>
    <property type="match status" value="1"/>
</dbReference>
<evidence type="ECO:0000313" key="2">
    <source>
        <dbReference type="EMBL" id="KRT53903.1"/>
    </source>
</evidence>
<feature type="chain" id="PRO_5006666941" evidence="1">
    <location>
        <begin position="44"/>
        <end position="326"/>
    </location>
</feature>
<evidence type="ECO:0000256" key="1">
    <source>
        <dbReference type="SAM" id="SignalP"/>
    </source>
</evidence>
<gene>
    <name evidence="2" type="ORF">Ga0074115_1025</name>
</gene>
<dbReference type="Proteomes" id="UP000051634">
    <property type="component" value="Unassembled WGS sequence"/>
</dbReference>
<organism evidence="2 3">
    <name type="scientific">endosymbiont of Ridgeia piscesae</name>
    <dbReference type="NCBI Taxonomy" id="54398"/>
    <lineage>
        <taxon>Bacteria</taxon>
        <taxon>Pseudomonadati</taxon>
        <taxon>Pseudomonadota</taxon>
        <taxon>Gammaproteobacteria</taxon>
        <taxon>sulfur-oxidizing symbionts</taxon>
    </lineage>
</organism>
<reference evidence="2 3" key="1">
    <citation type="submission" date="2015-11" db="EMBL/GenBank/DDBJ databases">
        <title>The genome of Candidatus Endoriftia persephone in Ridgeia piscesae and population structure of the North Eastern Pacific vestimentiferan symbionts.</title>
        <authorList>
            <person name="Perez M."/>
            <person name="Juniper K.S."/>
        </authorList>
    </citation>
    <scope>NUCLEOTIDE SEQUENCE [LARGE SCALE GENOMIC DNA]</scope>
    <source>
        <strain evidence="2">Ind11</strain>
    </source>
</reference>
<proteinExistence type="predicted"/>
<accession>A0A0T5YTF6</accession>
<dbReference type="OrthoDB" id="345533at2"/>
<protein>
    <submittedName>
        <fullName evidence="2">CARDB protein</fullName>
    </submittedName>
</protein>
<keyword evidence="1" id="KW-0732">Signal</keyword>
<feature type="signal peptide" evidence="1">
    <location>
        <begin position="1"/>
        <end position="43"/>
    </location>
</feature>
<dbReference type="RefSeq" id="WP_060528122.1">
    <property type="nucleotide sequence ID" value="NZ_KQ557116.1"/>
</dbReference>
<evidence type="ECO:0000313" key="3">
    <source>
        <dbReference type="Proteomes" id="UP000051634"/>
    </source>
</evidence>
<dbReference type="InterPro" id="IPR013783">
    <property type="entry name" value="Ig-like_fold"/>
</dbReference>